<evidence type="ECO:0000256" key="1">
    <source>
        <dbReference type="ARBA" id="ARBA00022475"/>
    </source>
</evidence>
<gene>
    <name evidence="6" type="ORF">MetexDRAFT_5427</name>
</gene>
<keyword evidence="2 5" id="KW-0812">Transmembrane</keyword>
<keyword evidence="4 5" id="KW-0472">Membrane</keyword>
<dbReference type="Pfam" id="PF07869">
    <property type="entry name" value="DUF1656"/>
    <property type="match status" value="1"/>
</dbReference>
<sequence length="67" mass="7311">MSPMQHDLAIGGILVSPFIAYALIAFALLVALRVVFRWIRFGRFVANPPLAEAGIYVCLLALVVVLL</sequence>
<evidence type="ECO:0000313" key="6">
    <source>
        <dbReference type="EMBL" id="EHP89599.1"/>
    </source>
</evidence>
<dbReference type="PATRIC" id="fig|882800.3.peg.5292"/>
<dbReference type="InterPro" id="IPR012451">
    <property type="entry name" value="DUF1656"/>
</dbReference>
<reference evidence="6 7" key="1">
    <citation type="submission" date="2011-09" db="EMBL/GenBank/DDBJ databases">
        <title>The draft genome of Methylobacterium extorquens DSM 13060.</title>
        <authorList>
            <consortium name="US DOE Joint Genome Institute (JGI-PGF)"/>
            <person name="Lucas S."/>
            <person name="Han J."/>
            <person name="Lapidus A."/>
            <person name="Cheng J.-F."/>
            <person name="Goodwin L."/>
            <person name="Pitluck S."/>
            <person name="Peters L."/>
            <person name="Land M.L."/>
            <person name="Hauser L."/>
            <person name="Koskimaki J."/>
            <person name="Halonen O."/>
            <person name="Pirttila A."/>
            <person name="Frank C."/>
            <person name="Woyke T.J."/>
        </authorList>
    </citation>
    <scope>NUCLEOTIDE SEQUENCE [LARGE SCALE GENOMIC DNA]</scope>
    <source>
        <strain evidence="6 7">DSM 13060</strain>
    </source>
</reference>
<feature type="transmembrane region" description="Helical" evidence="5">
    <location>
        <begin position="12"/>
        <end position="32"/>
    </location>
</feature>
<dbReference type="AlphaFoldDB" id="H1KS14"/>
<evidence type="ECO:0000256" key="4">
    <source>
        <dbReference type="ARBA" id="ARBA00023136"/>
    </source>
</evidence>
<keyword evidence="3 5" id="KW-1133">Transmembrane helix</keyword>
<proteinExistence type="predicted"/>
<comment type="caution">
    <text evidence="6">The sequence shown here is derived from an EMBL/GenBank/DDBJ whole genome shotgun (WGS) entry which is preliminary data.</text>
</comment>
<evidence type="ECO:0000256" key="2">
    <source>
        <dbReference type="ARBA" id="ARBA00022692"/>
    </source>
</evidence>
<accession>H1KS14</accession>
<feature type="transmembrane region" description="Helical" evidence="5">
    <location>
        <begin position="44"/>
        <end position="66"/>
    </location>
</feature>
<organism evidence="6 7">
    <name type="scientific">Methylorubrum extorquens DSM 13060</name>
    <dbReference type="NCBI Taxonomy" id="882800"/>
    <lineage>
        <taxon>Bacteria</taxon>
        <taxon>Pseudomonadati</taxon>
        <taxon>Pseudomonadota</taxon>
        <taxon>Alphaproteobacteria</taxon>
        <taxon>Hyphomicrobiales</taxon>
        <taxon>Methylobacteriaceae</taxon>
        <taxon>Methylorubrum</taxon>
    </lineage>
</organism>
<evidence type="ECO:0000256" key="5">
    <source>
        <dbReference type="SAM" id="Phobius"/>
    </source>
</evidence>
<dbReference type="EMBL" id="AGJK01000257">
    <property type="protein sequence ID" value="EHP89599.1"/>
    <property type="molecule type" value="Genomic_DNA"/>
</dbReference>
<evidence type="ECO:0000256" key="3">
    <source>
        <dbReference type="ARBA" id="ARBA00022989"/>
    </source>
</evidence>
<name>H1KS14_METEX</name>
<dbReference type="Proteomes" id="UP000004382">
    <property type="component" value="Unassembled WGS sequence"/>
</dbReference>
<evidence type="ECO:0000313" key="7">
    <source>
        <dbReference type="Proteomes" id="UP000004382"/>
    </source>
</evidence>
<evidence type="ECO:0008006" key="8">
    <source>
        <dbReference type="Google" id="ProtNLM"/>
    </source>
</evidence>
<protein>
    <recommendedName>
        <fullName evidence="8">DUF1656 domain-containing protein</fullName>
    </recommendedName>
</protein>
<keyword evidence="1" id="KW-1003">Cell membrane</keyword>